<evidence type="ECO:0000313" key="1">
    <source>
        <dbReference type="EMBL" id="CAL4102292.1"/>
    </source>
</evidence>
<comment type="caution">
    <text evidence="1">The sequence shown here is derived from an EMBL/GenBank/DDBJ whole genome shotgun (WGS) entry which is preliminary data.</text>
</comment>
<name>A0AAV2QV17_MEGNR</name>
<reference evidence="1 2" key="1">
    <citation type="submission" date="2024-05" db="EMBL/GenBank/DDBJ databases">
        <authorList>
            <person name="Wallberg A."/>
        </authorList>
    </citation>
    <scope>NUCLEOTIDE SEQUENCE [LARGE SCALE GENOMIC DNA]</scope>
</reference>
<sequence>MENNIRDLEQHITKVTVEIECLKKKPLVIQLDPHIVTATIAEDRKKKNECLQVMSKAFFEEGRVVSLGFALLENKIQDKENQIRLIKQSMAIMISKTQRYISHIIRKNNEIVGNMESDIHYMEYEYDRLERHFLQLQHTFSENKYFLNNELYNSNMQCQMLSDKLVNEIYTSAHKDKVLKKLKQKWVTANLQT</sequence>
<gene>
    <name evidence="1" type="ORF">MNOR_LOCUS17272</name>
</gene>
<keyword evidence="2" id="KW-1185">Reference proteome</keyword>
<proteinExistence type="predicted"/>
<evidence type="ECO:0000313" key="2">
    <source>
        <dbReference type="Proteomes" id="UP001497623"/>
    </source>
</evidence>
<accession>A0AAV2QV17</accession>
<dbReference type="Proteomes" id="UP001497623">
    <property type="component" value="Unassembled WGS sequence"/>
</dbReference>
<dbReference type="AlphaFoldDB" id="A0AAV2QV17"/>
<organism evidence="1 2">
    <name type="scientific">Meganyctiphanes norvegica</name>
    <name type="common">Northern krill</name>
    <name type="synonym">Thysanopoda norvegica</name>
    <dbReference type="NCBI Taxonomy" id="48144"/>
    <lineage>
        <taxon>Eukaryota</taxon>
        <taxon>Metazoa</taxon>
        <taxon>Ecdysozoa</taxon>
        <taxon>Arthropoda</taxon>
        <taxon>Crustacea</taxon>
        <taxon>Multicrustacea</taxon>
        <taxon>Malacostraca</taxon>
        <taxon>Eumalacostraca</taxon>
        <taxon>Eucarida</taxon>
        <taxon>Euphausiacea</taxon>
        <taxon>Euphausiidae</taxon>
        <taxon>Meganyctiphanes</taxon>
    </lineage>
</organism>
<dbReference type="EMBL" id="CAXKWB010011783">
    <property type="protein sequence ID" value="CAL4102292.1"/>
    <property type="molecule type" value="Genomic_DNA"/>
</dbReference>
<protein>
    <submittedName>
        <fullName evidence="1">Uncharacterized protein</fullName>
    </submittedName>
</protein>